<reference evidence="2" key="1">
    <citation type="submission" date="2022-12" db="EMBL/GenBank/DDBJ databases">
        <title>Draft genome assemblies for two species of Escallonia (Escalloniales).</title>
        <authorList>
            <person name="Chanderbali A."/>
            <person name="Dervinis C."/>
            <person name="Anghel I."/>
            <person name="Soltis D."/>
            <person name="Soltis P."/>
            <person name="Zapata F."/>
        </authorList>
    </citation>
    <scope>NUCLEOTIDE SEQUENCE</scope>
    <source>
        <strain evidence="2">UCBG64.0493</strain>
        <tissue evidence="2">Leaf</tissue>
    </source>
</reference>
<gene>
    <name evidence="2" type="ORF">RJ639_005244</name>
</gene>
<dbReference type="InterPro" id="IPR012337">
    <property type="entry name" value="RNaseH-like_sf"/>
</dbReference>
<feature type="region of interest" description="Disordered" evidence="1">
    <location>
        <begin position="231"/>
        <end position="265"/>
    </location>
</feature>
<evidence type="ECO:0000313" key="3">
    <source>
        <dbReference type="Proteomes" id="UP001188597"/>
    </source>
</evidence>
<dbReference type="Proteomes" id="UP001188597">
    <property type="component" value="Unassembled WGS sequence"/>
</dbReference>
<evidence type="ECO:0000313" key="2">
    <source>
        <dbReference type="EMBL" id="KAK3018781.1"/>
    </source>
</evidence>
<name>A0AA89B1C1_9ASTE</name>
<accession>A0AA89B1C1</accession>
<proteinExistence type="predicted"/>
<keyword evidence="3" id="KW-1185">Reference proteome</keyword>
<comment type="caution">
    <text evidence="2">The sequence shown here is derived from an EMBL/GenBank/DDBJ whole genome shotgun (WGS) entry which is preliminary data.</text>
</comment>
<evidence type="ECO:0008006" key="4">
    <source>
        <dbReference type="Google" id="ProtNLM"/>
    </source>
</evidence>
<sequence>MATKSLQWAMSMLPLDMRRRRFALFFGDKLNYCENVLKVVSKRWAEQCNQPLHGAGYFLNPGYYYDRKEVECDYETAFLSCVKIMTRSSNEEDEILTQVDAYKNARDLFGKAKWWDTFGNRTPELKRMALRILGRCCTSSADDIKWVDFELYNQRLRERFLIRQSSLGAYDAISYDEVDESSEWLTGLVPAKDKFHFLGNLRWSEVNSQFEESGSLATCLRNKTRDRYEIFDDDDETQSPDPESCKEFDFDETQLPETESSGDGLAGAQLLDEDLNFIPLDDLVYDCF</sequence>
<organism evidence="2 3">
    <name type="scientific">Escallonia herrerae</name>
    <dbReference type="NCBI Taxonomy" id="1293975"/>
    <lineage>
        <taxon>Eukaryota</taxon>
        <taxon>Viridiplantae</taxon>
        <taxon>Streptophyta</taxon>
        <taxon>Embryophyta</taxon>
        <taxon>Tracheophyta</taxon>
        <taxon>Spermatophyta</taxon>
        <taxon>Magnoliopsida</taxon>
        <taxon>eudicotyledons</taxon>
        <taxon>Gunneridae</taxon>
        <taxon>Pentapetalae</taxon>
        <taxon>asterids</taxon>
        <taxon>campanulids</taxon>
        <taxon>Escalloniales</taxon>
        <taxon>Escalloniaceae</taxon>
        <taxon>Escallonia</taxon>
    </lineage>
</organism>
<dbReference type="AlphaFoldDB" id="A0AA89B1C1"/>
<protein>
    <recommendedName>
        <fullName evidence="4">HAT C-terminal dimerisation domain-containing protein</fullName>
    </recommendedName>
</protein>
<evidence type="ECO:0000256" key="1">
    <source>
        <dbReference type="SAM" id="MobiDB-lite"/>
    </source>
</evidence>
<dbReference type="SUPFAM" id="SSF53098">
    <property type="entry name" value="Ribonuclease H-like"/>
    <property type="match status" value="1"/>
</dbReference>
<dbReference type="EMBL" id="JAVXUP010000917">
    <property type="protein sequence ID" value="KAK3018781.1"/>
    <property type="molecule type" value="Genomic_DNA"/>
</dbReference>